<reference evidence="2 3" key="1">
    <citation type="submission" date="2009-01" db="EMBL/GenBank/DDBJ databases">
        <title>Complete sequence of chromosome of Methylobacterium nodulans ORS 2060.</title>
        <authorList>
            <consortium name="US DOE Joint Genome Institute"/>
            <person name="Lucas S."/>
            <person name="Copeland A."/>
            <person name="Lapidus A."/>
            <person name="Glavina del Rio T."/>
            <person name="Dalin E."/>
            <person name="Tice H."/>
            <person name="Bruce D."/>
            <person name="Goodwin L."/>
            <person name="Pitluck S."/>
            <person name="Sims D."/>
            <person name="Brettin T."/>
            <person name="Detter J.C."/>
            <person name="Han C."/>
            <person name="Larimer F."/>
            <person name="Land M."/>
            <person name="Hauser L."/>
            <person name="Kyrpides N."/>
            <person name="Ivanova N."/>
            <person name="Marx C.J."/>
            <person name="Richardson P."/>
        </authorList>
    </citation>
    <scope>NUCLEOTIDE SEQUENCE [LARGE SCALE GENOMIC DNA]</scope>
    <source>
        <strain evidence="3">LMG 21967 / CNCM I-2342 / ORS 2060</strain>
    </source>
</reference>
<dbReference type="KEGG" id="mno:Mnod_0603"/>
<evidence type="ECO:0000313" key="2">
    <source>
        <dbReference type="EMBL" id="ACL55640.1"/>
    </source>
</evidence>
<dbReference type="Pfam" id="PF05016">
    <property type="entry name" value="ParE_toxin"/>
    <property type="match status" value="1"/>
</dbReference>
<keyword evidence="1" id="KW-1277">Toxin-antitoxin system</keyword>
<organism evidence="2 3">
    <name type="scientific">Methylobacterium nodulans (strain LMG 21967 / CNCM I-2342 / ORS 2060)</name>
    <dbReference type="NCBI Taxonomy" id="460265"/>
    <lineage>
        <taxon>Bacteria</taxon>
        <taxon>Pseudomonadati</taxon>
        <taxon>Pseudomonadota</taxon>
        <taxon>Alphaproteobacteria</taxon>
        <taxon>Hyphomicrobiales</taxon>
        <taxon>Methylobacteriaceae</taxon>
        <taxon>Methylobacterium</taxon>
    </lineage>
</organism>
<dbReference type="STRING" id="460265.Mnod_0603"/>
<sequence length="103" mass="11570">MRKNISWFCDISCIIAINGDNAPMKAITYTPAARKSLAKLPEAVRDQLRAKLRRYAETGAGDVKALSGRSGRRLRSGDYRVIFEETDDAIEVVALGHRRDIYE</sequence>
<dbReference type="SUPFAM" id="SSF143011">
    <property type="entry name" value="RelE-like"/>
    <property type="match status" value="1"/>
</dbReference>
<dbReference type="EMBL" id="CP001349">
    <property type="protein sequence ID" value="ACL55640.1"/>
    <property type="molecule type" value="Genomic_DNA"/>
</dbReference>
<dbReference type="AlphaFoldDB" id="B8IDR8"/>
<proteinExistence type="predicted"/>
<gene>
    <name evidence="2" type="ordered locus">Mnod_0603</name>
</gene>
<dbReference type="eggNOG" id="COG2026">
    <property type="taxonomic scope" value="Bacteria"/>
</dbReference>
<dbReference type="InterPro" id="IPR007712">
    <property type="entry name" value="RelE/ParE_toxin"/>
</dbReference>
<dbReference type="InterPro" id="IPR035093">
    <property type="entry name" value="RelE/ParE_toxin_dom_sf"/>
</dbReference>
<evidence type="ECO:0000313" key="3">
    <source>
        <dbReference type="Proteomes" id="UP000008207"/>
    </source>
</evidence>
<accession>B8IDR8</accession>
<dbReference type="Proteomes" id="UP000008207">
    <property type="component" value="Chromosome"/>
</dbReference>
<evidence type="ECO:0000256" key="1">
    <source>
        <dbReference type="ARBA" id="ARBA00022649"/>
    </source>
</evidence>
<name>B8IDR8_METNO</name>
<dbReference type="Gene3D" id="3.30.2310.20">
    <property type="entry name" value="RelE-like"/>
    <property type="match status" value="1"/>
</dbReference>
<keyword evidence="3" id="KW-1185">Reference proteome</keyword>
<protein>
    <submittedName>
        <fullName evidence="2">Plasmid stabilization system</fullName>
    </submittedName>
</protein>
<dbReference type="HOGENOM" id="CLU_155761_6_1_5"/>